<dbReference type="AlphaFoldDB" id="A0A0G0PND8"/>
<reference evidence="2 3" key="1">
    <citation type="journal article" date="2015" name="Nature">
        <title>rRNA introns, odd ribosomes, and small enigmatic genomes across a large radiation of phyla.</title>
        <authorList>
            <person name="Brown C.T."/>
            <person name="Hug L.A."/>
            <person name="Thomas B.C."/>
            <person name="Sharon I."/>
            <person name="Castelle C.J."/>
            <person name="Singh A."/>
            <person name="Wilkins M.J."/>
            <person name="Williams K.H."/>
            <person name="Banfield J.F."/>
        </authorList>
    </citation>
    <scope>NUCLEOTIDE SEQUENCE [LARGE SCALE GENOMIC DNA]</scope>
</reference>
<evidence type="ECO:0000313" key="3">
    <source>
        <dbReference type="Proteomes" id="UP000033862"/>
    </source>
</evidence>
<comment type="caution">
    <text evidence="2">The sequence shown here is derived from an EMBL/GenBank/DDBJ whole genome shotgun (WGS) entry which is preliminary data.</text>
</comment>
<sequence length="99" mass="11625">MSEHIDTFVVLFAVAIVQTFSLFSYDDYAKSHERYYLWLMLIFTFSGILNVTYRNLPDLVFFIYAVFVFWFFALAVGWKASIINSHNYSSRQSIKVPDA</sequence>
<dbReference type="STRING" id="1618332.UT15_C0003G0011"/>
<name>A0A0G0PND8_9BACT</name>
<evidence type="ECO:0000313" key="2">
    <source>
        <dbReference type="EMBL" id="KKQ90836.1"/>
    </source>
</evidence>
<evidence type="ECO:0000256" key="1">
    <source>
        <dbReference type="SAM" id="Phobius"/>
    </source>
</evidence>
<feature type="transmembrane region" description="Helical" evidence="1">
    <location>
        <begin position="35"/>
        <end position="53"/>
    </location>
</feature>
<protein>
    <submittedName>
        <fullName evidence="2">Uncharacterized protein</fullName>
    </submittedName>
</protein>
<dbReference type="Proteomes" id="UP000033862">
    <property type="component" value="Unassembled WGS sequence"/>
</dbReference>
<keyword evidence="1" id="KW-1133">Transmembrane helix</keyword>
<keyword evidence="1" id="KW-0472">Membrane</keyword>
<gene>
    <name evidence="2" type="ORF">UT15_C0003G0011</name>
</gene>
<dbReference type="EMBL" id="LBVS01000003">
    <property type="protein sequence ID" value="KKQ90836.1"/>
    <property type="molecule type" value="Genomic_DNA"/>
</dbReference>
<keyword evidence="1" id="KW-0812">Transmembrane</keyword>
<proteinExistence type="predicted"/>
<feature type="transmembrane region" description="Helical" evidence="1">
    <location>
        <begin position="6"/>
        <end position="23"/>
    </location>
</feature>
<organism evidence="2 3">
    <name type="scientific">Berkelbacteria bacterium GW2011_GWA1_39_10</name>
    <dbReference type="NCBI Taxonomy" id="1618332"/>
    <lineage>
        <taxon>Bacteria</taxon>
        <taxon>Candidatus Berkelbacteria</taxon>
    </lineage>
</organism>
<feature type="transmembrane region" description="Helical" evidence="1">
    <location>
        <begin position="59"/>
        <end position="78"/>
    </location>
</feature>
<accession>A0A0G0PND8</accession>